<evidence type="ECO:0000256" key="2">
    <source>
        <dbReference type="RuleBase" id="RU003457"/>
    </source>
</evidence>
<gene>
    <name evidence="5" type="ORF">Tci_886900</name>
</gene>
<feature type="domain" description="Pirin N-terminal" evidence="4">
    <location>
        <begin position="10"/>
        <end position="73"/>
    </location>
</feature>
<accession>A0A699TYR6</accession>
<dbReference type="InterPro" id="IPR003829">
    <property type="entry name" value="Pirin_N_dom"/>
</dbReference>
<evidence type="ECO:0000256" key="3">
    <source>
        <dbReference type="SAM" id="MobiDB-lite"/>
    </source>
</evidence>
<dbReference type="Gene3D" id="2.60.120.10">
    <property type="entry name" value="Jelly Rolls"/>
    <property type="match status" value="1"/>
</dbReference>
<dbReference type="Pfam" id="PF02678">
    <property type="entry name" value="Pirin"/>
    <property type="match status" value="1"/>
</dbReference>
<feature type="compositionally biased region" description="Basic and acidic residues" evidence="3">
    <location>
        <begin position="68"/>
        <end position="95"/>
    </location>
</feature>
<comment type="caution">
    <text evidence="5">The sequence shown here is derived from an EMBL/GenBank/DDBJ whole genome shotgun (WGS) entry which is preliminary data.</text>
</comment>
<comment type="similarity">
    <text evidence="1 2">Belongs to the pirin family.</text>
</comment>
<evidence type="ECO:0000256" key="1">
    <source>
        <dbReference type="ARBA" id="ARBA00008416"/>
    </source>
</evidence>
<dbReference type="SUPFAM" id="SSF51182">
    <property type="entry name" value="RmlC-like cupins"/>
    <property type="match status" value="1"/>
</dbReference>
<sequence length="112" mass="12367">MHFGPLRVFNDDTVAPQNGFPQHPHSEMEIVTLVLEGEVSHEDTLGNRTAITAGEVQRMTSGAGAQLRAERPELSQQQEKRVGAARDGPKSARRRGIYEFEQHRVLGAPRPG</sequence>
<dbReference type="PANTHER" id="PTHR43212">
    <property type="entry name" value="QUERCETIN 2,3-DIOXYGENASE"/>
    <property type="match status" value="1"/>
</dbReference>
<feature type="region of interest" description="Disordered" evidence="3">
    <location>
        <begin position="59"/>
        <end position="95"/>
    </location>
</feature>
<dbReference type="EMBL" id="BKCJ011282986">
    <property type="protein sequence ID" value="GFD14931.1"/>
    <property type="molecule type" value="Genomic_DNA"/>
</dbReference>
<reference evidence="5" key="1">
    <citation type="journal article" date="2019" name="Sci. Rep.">
        <title>Draft genome of Tanacetum cinerariifolium, the natural source of mosquito coil.</title>
        <authorList>
            <person name="Yamashiro T."/>
            <person name="Shiraishi A."/>
            <person name="Satake H."/>
            <person name="Nakayama K."/>
        </authorList>
    </citation>
    <scope>NUCLEOTIDE SEQUENCE</scope>
</reference>
<name>A0A699TYR6_TANCI</name>
<dbReference type="InterPro" id="IPR011051">
    <property type="entry name" value="RmlC_Cupin_sf"/>
</dbReference>
<organism evidence="5">
    <name type="scientific">Tanacetum cinerariifolium</name>
    <name type="common">Dalmatian daisy</name>
    <name type="synonym">Chrysanthemum cinerariifolium</name>
    <dbReference type="NCBI Taxonomy" id="118510"/>
    <lineage>
        <taxon>Eukaryota</taxon>
        <taxon>Viridiplantae</taxon>
        <taxon>Streptophyta</taxon>
        <taxon>Embryophyta</taxon>
        <taxon>Tracheophyta</taxon>
        <taxon>Spermatophyta</taxon>
        <taxon>Magnoliopsida</taxon>
        <taxon>eudicotyledons</taxon>
        <taxon>Gunneridae</taxon>
        <taxon>Pentapetalae</taxon>
        <taxon>asterids</taxon>
        <taxon>campanulids</taxon>
        <taxon>Asterales</taxon>
        <taxon>Asteraceae</taxon>
        <taxon>Asteroideae</taxon>
        <taxon>Anthemideae</taxon>
        <taxon>Anthemidinae</taxon>
        <taxon>Tanacetum</taxon>
    </lineage>
</organism>
<dbReference type="InterPro" id="IPR012093">
    <property type="entry name" value="Pirin"/>
</dbReference>
<evidence type="ECO:0000259" key="4">
    <source>
        <dbReference type="Pfam" id="PF02678"/>
    </source>
</evidence>
<evidence type="ECO:0000313" key="5">
    <source>
        <dbReference type="EMBL" id="GFD14931.1"/>
    </source>
</evidence>
<dbReference type="PANTHER" id="PTHR43212:SF3">
    <property type="entry name" value="QUERCETIN 2,3-DIOXYGENASE"/>
    <property type="match status" value="1"/>
</dbReference>
<dbReference type="InterPro" id="IPR014710">
    <property type="entry name" value="RmlC-like_jellyroll"/>
</dbReference>
<protein>
    <recommendedName>
        <fullName evidence="4">Pirin N-terminal domain-containing protein</fullName>
    </recommendedName>
</protein>
<dbReference type="AlphaFoldDB" id="A0A699TYR6"/>
<proteinExistence type="inferred from homology"/>